<dbReference type="Proteomes" id="UP000235036">
    <property type="component" value="Unassembled WGS sequence"/>
</dbReference>
<keyword evidence="1" id="KW-0472">Membrane</keyword>
<sequence>MSSIEPLKSPDDQIGLSNEELYLKLWEREQEHTKTRWNVTTFFFSISFAIFGFSLQTSNPPVPPIISHSVALAIYWFAFVLFWRFNSFTNCLREYLQEMEISGQVKMNVQSRANQAMKGQYSKWLSTFSLMFYFGIIYSVAVGLLWWQRIG</sequence>
<accession>A0A2N6K4P6</accession>
<gene>
    <name evidence="2" type="ORF">CEN44_09100</name>
</gene>
<feature type="transmembrane region" description="Helical" evidence="1">
    <location>
        <begin position="37"/>
        <end position="53"/>
    </location>
</feature>
<feature type="transmembrane region" description="Helical" evidence="1">
    <location>
        <begin position="65"/>
        <end position="83"/>
    </location>
</feature>
<keyword evidence="1" id="KW-0812">Transmembrane</keyword>
<evidence type="ECO:0000313" key="2">
    <source>
        <dbReference type="EMBL" id="PLZ91213.1"/>
    </source>
</evidence>
<evidence type="ECO:0008006" key="4">
    <source>
        <dbReference type="Google" id="ProtNLM"/>
    </source>
</evidence>
<proteinExistence type="predicted"/>
<dbReference type="AlphaFoldDB" id="A0A2N6K4P6"/>
<protein>
    <recommendedName>
        <fullName evidence="4">DUF1230 domain-containing protein</fullName>
    </recommendedName>
</protein>
<comment type="caution">
    <text evidence="2">The sequence shown here is derived from an EMBL/GenBank/DDBJ whole genome shotgun (WGS) entry which is preliminary data.</text>
</comment>
<name>A0A2N6K4P6_FISMU</name>
<organism evidence="2 3">
    <name type="scientific">Fischerella muscicola CCMEE 5323</name>
    <dbReference type="NCBI Taxonomy" id="2019572"/>
    <lineage>
        <taxon>Bacteria</taxon>
        <taxon>Bacillati</taxon>
        <taxon>Cyanobacteriota</taxon>
        <taxon>Cyanophyceae</taxon>
        <taxon>Nostocales</taxon>
        <taxon>Hapalosiphonaceae</taxon>
        <taxon>Fischerella</taxon>
    </lineage>
</organism>
<evidence type="ECO:0000313" key="3">
    <source>
        <dbReference type="Proteomes" id="UP000235036"/>
    </source>
</evidence>
<dbReference type="RefSeq" id="WP_016870444.1">
    <property type="nucleotide sequence ID" value="NZ_CAWNVR010000273.1"/>
</dbReference>
<dbReference type="EMBL" id="NRQW01000186">
    <property type="protein sequence ID" value="PLZ91213.1"/>
    <property type="molecule type" value="Genomic_DNA"/>
</dbReference>
<feature type="transmembrane region" description="Helical" evidence="1">
    <location>
        <begin position="124"/>
        <end position="147"/>
    </location>
</feature>
<reference evidence="2 3" key="1">
    <citation type="submission" date="2017-08" db="EMBL/GenBank/DDBJ databases">
        <title>Genomes of Fischerella (Mastigocladus) sp. strains.</title>
        <authorList>
            <person name="Miller S.R."/>
        </authorList>
    </citation>
    <scope>NUCLEOTIDE SEQUENCE [LARGE SCALE GENOMIC DNA]</scope>
    <source>
        <strain evidence="2 3">CCMEE 5323</strain>
    </source>
</reference>
<keyword evidence="3" id="KW-1185">Reference proteome</keyword>
<evidence type="ECO:0000256" key="1">
    <source>
        <dbReference type="SAM" id="Phobius"/>
    </source>
</evidence>
<keyword evidence="1" id="KW-1133">Transmembrane helix</keyword>